<gene>
    <name evidence="2" type="ORF">H5410_011050</name>
</gene>
<evidence type="ECO:0000313" key="2">
    <source>
        <dbReference type="EMBL" id="KAG5625832.1"/>
    </source>
</evidence>
<proteinExistence type="predicted"/>
<organism evidence="2 3">
    <name type="scientific">Solanum commersonii</name>
    <name type="common">Commerson's wild potato</name>
    <name type="synonym">Commerson's nightshade</name>
    <dbReference type="NCBI Taxonomy" id="4109"/>
    <lineage>
        <taxon>Eukaryota</taxon>
        <taxon>Viridiplantae</taxon>
        <taxon>Streptophyta</taxon>
        <taxon>Embryophyta</taxon>
        <taxon>Tracheophyta</taxon>
        <taxon>Spermatophyta</taxon>
        <taxon>Magnoliopsida</taxon>
        <taxon>eudicotyledons</taxon>
        <taxon>Gunneridae</taxon>
        <taxon>Pentapetalae</taxon>
        <taxon>asterids</taxon>
        <taxon>lamiids</taxon>
        <taxon>Solanales</taxon>
        <taxon>Solanaceae</taxon>
        <taxon>Solanoideae</taxon>
        <taxon>Solaneae</taxon>
        <taxon>Solanum</taxon>
    </lineage>
</organism>
<dbReference type="EMBL" id="JACXVP010000002">
    <property type="protein sequence ID" value="KAG5625832.1"/>
    <property type="molecule type" value="Genomic_DNA"/>
</dbReference>
<feature type="transmembrane region" description="Helical" evidence="1">
    <location>
        <begin position="28"/>
        <end position="54"/>
    </location>
</feature>
<keyword evidence="1" id="KW-0812">Transmembrane</keyword>
<evidence type="ECO:0000313" key="3">
    <source>
        <dbReference type="Proteomes" id="UP000824120"/>
    </source>
</evidence>
<dbReference type="AlphaFoldDB" id="A0A9J6AMF5"/>
<name>A0A9J6AMF5_SOLCO</name>
<accession>A0A9J6AMF5</accession>
<feature type="non-terminal residue" evidence="2">
    <location>
        <position position="1"/>
    </location>
</feature>
<keyword evidence="1" id="KW-0472">Membrane</keyword>
<protein>
    <submittedName>
        <fullName evidence="2">Uncharacterized protein</fullName>
    </submittedName>
</protein>
<evidence type="ECO:0000256" key="1">
    <source>
        <dbReference type="SAM" id="Phobius"/>
    </source>
</evidence>
<reference evidence="2 3" key="1">
    <citation type="submission" date="2020-09" db="EMBL/GenBank/DDBJ databases">
        <title>De no assembly of potato wild relative species, Solanum commersonii.</title>
        <authorList>
            <person name="Cho K."/>
        </authorList>
    </citation>
    <scope>NUCLEOTIDE SEQUENCE [LARGE SCALE GENOMIC DNA]</scope>
    <source>
        <strain evidence="2">LZ3.2</strain>
        <tissue evidence="2">Leaf</tissue>
    </source>
</reference>
<dbReference type="Proteomes" id="UP000824120">
    <property type="component" value="Chromosome 2"/>
</dbReference>
<sequence>ETNSCFRCLAFPEKVSFSLHFPFLKFKYFFLIFLTLVIFPWLIQLHTIVILSAVSGVFAHARFTGAPSATITRSYRKNAGAKELRRFAVKKTDIGCTELLVQTGAPSKLGTVFPFGSFNLSIEFEAIVCNIMLGAAVWKKSPLQDLLLGLVYSVSVDEFRLSFVLLLSSGDSLARKLELLIWISSIVKGEGGGGGVALPFDVFAIVSIVFWIWSQCDDRLSDLRNNGARIQQKIAVKEREKKLQRTNCDVKKQIATSSTYNHGK</sequence>
<keyword evidence="1" id="KW-1133">Transmembrane helix</keyword>
<keyword evidence="3" id="KW-1185">Reference proteome</keyword>
<comment type="caution">
    <text evidence="2">The sequence shown here is derived from an EMBL/GenBank/DDBJ whole genome shotgun (WGS) entry which is preliminary data.</text>
</comment>